<protein>
    <submittedName>
        <fullName evidence="3">Universal stress protein</fullName>
    </submittedName>
</protein>
<proteinExistence type="inferred from homology"/>
<name>A0AB33JQ03_9ACTN</name>
<dbReference type="CDD" id="cd23659">
    <property type="entry name" value="USP_At3g01520-like"/>
    <property type="match status" value="1"/>
</dbReference>
<dbReference type="InterPro" id="IPR006016">
    <property type="entry name" value="UspA"/>
</dbReference>
<organism evidence="3">
    <name type="scientific">Kitasatospora sp. CMC57</name>
    <dbReference type="NCBI Taxonomy" id="3231513"/>
    <lineage>
        <taxon>Bacteria</taxon>
        <taxon>Bacillati</taxon>
        <taxon>Actinomycetota</taxon>
        <taxon>Actinomycetes</taxon>
        <taxon>Kitasatosporales</taxon>
        <taxon>Streptomycetaceae</taxon>
        <taxon>Kitasatospora</taxon>
    </lineage>
</organism>
<sequence length="146" mass="15172">MDTAVPHRIVVGVDGSTPSRRALRWALGQAAATGALVEAVMCWRFPTVYGWAPASVDRELGAVAGKMLAQAVAEVTTDDAPVKILEIVESGHAAEILLERARGADLLVVGNRGLGGFAGTLLGSVGQHCVQHAPCPVVVVRGDQEL</sequence>
<dbReference type="PRINTS" id="PR01438">
    <property type="entry name" value="UNVRSLSTRESS"/>
</dbReference>
<dbReference type="EMBL" id="AP035881">
    <property type="protein sequence ID" value="BFP44135.1"/>
    <property type="molecule type" value="Genomic_DNA"/>
</dbReference>
<dbReference type="PANTHER" id="PTHR31964:SF113">
    <property type="entry name" value="USPA DOMAIN-CONTAINING PROTEIN"/>
    <property type="match status" value="1"/>
</dbReference>
<feature type="domain" description="UspA" evidence="2">
    <location>
        <begin position="7"/>
        <end position="141"/>
    </location>
</feature>
<dbReference type="RefSeq" id="WP_407986734.1">
    <property type="nucleotide sequence ID" value="NZ_AP035881.2"/>
</dbReference>
<dbReference type="Gene3D" id="3.40.50.620">
    <property type="entry name" value="HUPs"/>
    <property type="match status" value="1"/>
</dbReference>
<dbReference type="AlphaFoldDB" id="A0AB33JQ03"/>
<gene>
    <name evidence="3" type="ORF">KCMC57_05030</name>
</gene>
<evidence type="ECO:0000313" key="3">
    <source>
        <dbReference type="EMBL" id="BFP44135.1"/>
    </source>
</evidence>
<comment type="similarity">
    <text evidence="1">Belongs to the universal stress protein A family.</text>
</comment>
<evidence type="ECO:0000259" key="2">
    <source>
        <dbReference type="Pfam" id="PF00582"/>
    </source>
</evidence>
<reference evidence="3" key="1">
    <citation type="submission" date="2024-07" db="EMBL/GenBank/DDBJ databases">
        <title>Complete genome sequences of cellulolytic bacteria, Kitasatospora sp. CMC57 and Streptomyces sp. CMC78, isolated from Japanese agricultural soil.</title>
        <authorList>
            <person name="Hashimoto T."/>
            <person name="Ito M."/>
            <person name="Iwamoto M."/>
            <person name="Fukahori D."/>
            <person name="Shoda T."/>
            <person name="Sakoda M."/>
            <person name="Morohoshi T."/>
            <person name="Mitsuboshi M."/>
            <person name="Nishizawa T."/>
        </authorList>
    </citation>
    <scope>NUCLEOTIDE SEQUENCE</scope>
    <source>
        <strain evidence="3">CMC57</strain>
    </source>
</reference>
<dbReference type="Pfam" id="PF00582">
    <property type="entry name" value="Usp"/>
    <property type="match status" value="1"/>
</dbReference>
<evidence type="ECO:0000256" key="1">
    <source>
        <dbReference type="ARBA" id="ARBA00008791"/>
    </source>
</evidence>
<dbReference type="PANTHER" id="PTHR31964">
    <property type="entry name" value="ADENINE NUCLEOTIDE ALPHA HYDROLASES-LIKE SUPERFAMILY PROTEIN"/>
    <property type="match status" value="1"/>
</dbReference>
<accession>A0AB33JQ03</accession>
<dbReference type="InterPro" id="IPR014729">
    <property type="entry name" value="Rossmann-like_a/b/a_fold"/>
</dbReference>
<dbReference type="InterPro" id="IPR006015">
    <property type="entry name" value="Universal_stress_UspA"/>
</dbReference>
<dbReference type="SUPFAM" id="SSF52402">
    <property type="entry name" value="Adenine nucleotide alpha hydrolases-like"/>
    <property type="match status" value="1"/>
</dbReference>